<evidence type="ECO:0008006" key="3">
    <source>
        <dbReference type="Google" id="ProtNLM"/>
    </source>
</evidence>
<dbReference type="Gene3D" id="3.40.50.12780">
    <property type="entry name" value="N-terminal domain of ligase-like"/>
    <property type="match status" value="1"/>
</dbReference>
<sequence length="202" mass="20550">MTSDLTDVTWFRAPTDGDPGTLNACYNALDIHVVRGRADDVAAHLDGTARTFAWLLTEVAACAGVLRAFGVEVGDQVALGAVPHGTGVVAVLAAARVGAVVQHDDSAGATGKVVVRGGPDGVAFAVDDDDLPWDVAMRAGRTDPAGCVDVPGDAVLSRHGADTLTVLDALGTSDDHTVPVPDGAALVEVGGLRFWSFATPQG</sequence>
<dbReference type="EMBL" id="JANARS010000002">
    <property type="protein sequence ID" value="MCP3421071.1"/>
    <property type="molecule type" value="Genomic_DNA"/>
</dbReference>
<dbReference type="Proteomes" id="UP001204524">
    <property type="component" value="Unassembled WGS sequence"/>
</dbReference>
<dbReference type="PANTHER" id="PTHR43347:SF3">
    <property type="entry name" value="ACYL-COA SYNTHETASE SHORT-CHAIN FAMILY MEMBER 3, MITOCHONDRIAL"/>
    <property type="match status" value="1"/>
</dbReference>
<dbReference type="PANTHER" id="PTHR43347">
    <property type="entry name" value="ACYL-COA SYNTHETASE"/>
    <property type="match status" value="1"/>
</dbReference>
<reference evidence="1 2" key="1">
    <citation type="submission" date="2022-06" db="EMBL/GenBank/DDBJ databases">
        <authorList>
            <person name="So Y."/>
        </authorList>
    </citation>
    <scope>NUCLEOTIDE SEQUENCE [LARGE SCALE GENOMIC DNA]</scope>
    <source>
        <strain evidence="1 2">STR3</strain>
    </source>
</reference>
<proteinExistence type="predicted"/>
<comment type="caution">
    <text evidence="1">The sequence shown here is derived from an EMBL/GenBank/DDBJ whole genome shotgun (WGS) entry which is preliminary data.</text>
</comment>
<dbReference type="SUPFAM" id="SSF56801">
    <property type="entry name" value="Acetyl-CoA synthetase-like"/>
    <property type="match status" value="1"/>
</dbReference>
<gene>
    <name evidence="1" type="ORF">NCI01_04620</name>
</gene>
<organism evidence="1 2">
    <name type="scientific">Nocardioides pinisoli</name>
    <dbReference type="NCBI Taxonomy" id="2950279"/>
    <lineage>
        <taxon>Bacteria</taxon>
        <taxon>Bacillati</taxon>
        <taxon>Actinomycetota</taxon>
        <taxon>Actinomycetes</taxon>
        <taxon>Propionibacteriales</taxon>
        <taxon>Nocardioidaceae</taxon>
        <taxon>Nocardioides</taxon>
    </lineage>
</organism>
<accession>A0ABT1KWT7</accession>
<protein>
    <recommendedName>
        <fullName evidence="3">AMP-dependent synthetase/ligase domain-containing protein</fullName>
    </recommendedName>
</protein>
<keyword evidence="2" id="KW-1185">Reference proteome</keyword>
<dbReference type="RefSeq" id="WP_254180306.1">
    <property type="nucleotide sequence ID" value="NZ_JANARS010000002.1"/>
</dbReference>
<name>A0ABT1KWT7_9ACTN</name>
<evidence type="ECO:0000313" key="1">
    <source>
        <dbReference type="EMBL" id="MCP3421071.1"/>
    </source>
</evidence>
<evidence type="ECO:0000313" key="2">
    <source>
        <dbReference type="Proteomes" id="UP001204524"/>
    </source>
</evidence>
<dbReference type="InterPro" id="IPR042099">
    <property type="entry name" value="ANL_N_sf"/>
</dbReference>